<dbReference type="Proteomes" id="UP000318242">
    <property type="component" value="Unassembled WGS sequence"/>
</dbReference>
<dbReference type="OrthoDB" id="5879687at2"/>
<name>A0A4Y3IL06_9VIBR</name>
<comment type="caution">
    <text evidence="1">The sequence shown here is derived from an EMBL/GenBank/DDBJ whole genome shotgun (WGS) entry which is preliminary data.</text>
</comment>
<organism evidence="1 2">
    <name type="scientific">Vibrio comitans NBRC 102076</name>
    <dbReference type="NCBI Taxonomy" id="1219078"/>
    <lineage>
        <taxon>Bacteria</taxon>
        <taxon>Pseudomonadati</taxon>
        <taxon>Pseudomonadota</taxon>
        <taxon>Gammaproteobacteria</taxon>
        <taxon>Vibrionales</taxon>
        <taxon>Vibrionaceae</taxon>
        <taxon>Vibrio</taxon>
    </lineage>
</organism>
<proteinExistence type="predicted"/>
<accession>A0A4Y3IL06</accession>
<evidence type="ECO:0000313" key="1">
    <source>
        <dbReference type="EMBL" id="GEA60027.1"/>
    </source>
</evidence>
<dbReference type="AlphaFoldDB" id="A0A4Y3IL06"/>
<protein>
    <submittedName>
        <fullName evidence="1">Uncharacterized protein</fullName>
    </submittedName>
</protein>
<evidence type="ECO:0000313" key="2">
    <source>
        <dbReference type="Proteomes" id="UP000318242"/>
    </source>
</evidence>
<reference evidence="1 2" key="1">
    <citation type="submission" date="2019-06" db="EMBL/GenBank/DDBJ databases">
        <title>Whole genome shotgun sequence of Vibrio comitans NBRC 102076.</title>
        <authorList>
            <person name="Hosoyama A."/>
            <person name="Uohara A."/>
            <person name="Ohji S."/>
            <person name="Ichikawa N."/>
        </authorList>
    </citation>
    <scope>NUCLEOTIDE SEQUENCE [LARGE SCALE GENOMIC DNA]</scope>
    <source>
        <strain evidence="1 2">NBRC 102076</strain>
    </source>
</reference>
<dbReference type="EMBL" id="BJLH01000005">
    <property type="protein sequence ID" value="GEA60027.1"/>
    <property type="molecule type" value="Genomic_DNA"/>
</dbReference>
<sequence length="99" mass="11979">MAYASKRFLLLSRLQQDEAQKRRQFIEKYLAEIEPHLFLETENWEQFCGEHCETMQIDKPDREEFAKWCFDFKMWQGDLFVLAPQLVNVEHTANSRVSY</sequence>
<gene>
    <name evidence="1" type="ORF">VCO01S_12200</name>
</gene>
<keyword evidence="2" id="KW-1185">Reference proteome</keyword>